<dbReference type="OrthoDB" id="7693269at2759"/>
<dbReference type="AlphaFoldDB" id="A0A026X336"/>
<name>A0A026X336_OOCBI</name>
<dbReference type="OMA" id="IPHYEEF"/>
<dbReference type="Proteomes" id="UP000053097">
    <property type="component" value="Unassembled WGS sequence"/>
</dbReference>
<feature type="region of interest" description="Disordered" evidence="1">
    <location>
        <begin position="57"/>
        <end position="79"/>
    </location>
</feature>
<evidence type="ECO:0000313" key="3">
    <source>
        <dbReference type="EMBL" id="RLU21380.1"/>
    </source>
</evidence>
<dbReference type="EMBL" id="KK107020">
    <property type="protein sequence ID" value="EZA62513.1"/>
    <property type="molecule type" value="Genomic_DNA"/>
</dbReference>
<sequence length="670" mass="75766">MNVGGDIGQLSYKELQALALRYHVPGNIKKKVLVKVLQAARSGDEAEFSRLLQELRKNRKRKTRKSKDSKLGITSTPLHSPDYIMADDDYYCQQQPQQQPQQQASYQWCFPFLQIGAEEEIVSKDDDNKIPHYEEFKQFLLKRIQREFQTCDANNNNQVQDLSIVDLRTMPMSPGLQTIPIDEPSYPKAGLIDPGDPLAIATDRGDYQVLKEPEGSPQGSFLLKRMLQAPVGANLGEIASSLFWASNLLDNSDTLTAESENNDTEDQLVANANEYYGLLKNNKGEFLLNEASLMPPQDPGILTSNDQYNRFPSDVDNRQNPYQNWTITSVMEVPVSDLPSSKVFHTIYYNNNTDPATVTAANANNDLGYQYQTDPACNDNQNYLNFDAQDINYATGTDTITSQPNDIYYLQNFSKHSSQTEVAYLHNADTFGHSNAQQNIYPNDQQYQYFYPRLTQETNNPLNERLEQQQSNAVAGMDNCVNQEIGARNLQRPANGTVDPFWPKWTTQASNNLENILNYHVTKQVDYSKLSQTSCVYCYAAPIVSQRSTLTNSSCSSEHKYTAEQRQHSFSPYWMLYNDASQGMRMTNTASNLLEQPATMTAHPINIFANDELKETVNDTSEAAINDVWMNQYEPVTIGDDMNVQVSDSLFCNVTANHIDDILDTSDMKT</sequence>
<evidence type="ECO:0000313" key="2">
    <source>
        <dbReference type="EMBL" id="EZA62513.1"/>
    </source>
</evidence>
<protein>
    <submittedName>
        <fullName evidence="2">Uncharacterized protein</fullName>
    </submittedName>
</protein>
<reference evidence="3 5" key="2">
    <citation type="journal article" date="2018" name="Genome Res.">
        <title>The genomic architecture and molecular evolution of ant odorant receptors.</title>
        <authorList>
            <person name="McKenzie S.K."/>
            <person name="Kronauer D.J.C."/>
        </authorList>
    </citation>
    <scope>NUCLEOTIDE SEQUENCE [LARGE SCALE GENOMIC DNA]</scope>
    <source>
        <strain evidence="3">Clonal line C1</strain>
    </source>
</reference>
<evidence type="ECO:0000313" key="5">
    <source>
        <dbReference type="Proteomes" id="UP000279307"/>
    </source>
</evidence>
<dbReference type="EMBL" id="QOIP01000006">
    <property type="protein sequence ID" value="RLU21380.1"/>
    <property type="molecule type" value="Genomic_DNA"/>
</dbReference>
<reference evidence="3" key="3">
    <citation type="submission" date="2018-07" db="EMBL/GenBank/DDBJ databases">
        <authorList>
            <person name="Mckenzie S.K."/>
            <person name="Kronauer D.J.C."/>
        </authorList>
    </citation>
    <scope>NUCLEOTIDE SEQUENCE</scope>
    <source>
        <strain evidence="3">Clonal line C1</strain>
    </source>
</reference>
<keyword evidence="4" id="KW-1185">Reference proteome</keyword>
<proteinExistence type="predicted"/>
<dbReference type="Proteomes" id="UP000279307">
    <property type="component" value="Chromosome 6"/>
</dbReference>
<evidence type="ECO:0000256" key="1">
    <source>
        <dbReference type="SAM" id="MobiDB-lite"/>
    </source>
</evidence>
<reference evidence="2 4" key="1">
    <citation type="journal article" date="2014" name="Curr. Biol.">
        <title>The genome of the clonal raider ant Cerapachys biroi.</title>
        <authorList>
            <person name="Oxley P.R."/>
            <person name="Ji L."/>
            <person name="Fetter-Pruneda I."/>
            <person name="McKenzie S.K."/>
            <person name="Li C."/>
            <person name="Hu H."/>
            <person name="Zhang G."/>
            <person name="Kronauer D.J."/>
        </authorList>
    </citation>
    <scope>NUCLEOTIDE SEQUENCE [LARGE SCALE GENOMIC DNA]</scope>
</reference>
<feature type="compositionally biased region" description="Basic residues" evidence="1">
    <location>
        <begin position="57"/>
        <end position="67"/>
    </location>
</feature>
<gene>
    <name evidence="3" type="ORF">DMN91_005753</name>
    <name evidence="2" type="ORF">X777_10143</name>
</gene>
<organism evidence="2 4">
    <name type="scientific">Ooceraea biroi</name>
    <name type="common">Clonal raider ant</name>
    <name type="synonym">Cerapachys biroi</name>
    <dbReference type="NCBI Taxonomy" id="2015173"/>
    <lineage>
        <taxon>Eukaryota</taxon>
        <taxon>Metazoa</taxon>
        <taxon>Ecdysozoa</taxon>
        <taxon>Arthropoda</taxon>
        <taxon>Hexapoda</taxon>
        <taxon>Insecta</taxon>
        <taxon>Pterygota</taxon>
        <taxon>Neoptera</taxon>
        <taxon>Endopterygota</taxon>
        <taxon>Hymenoptera</taxon>
        <taxon>Apocrita</taxon>
        <taxon>Aculeata</taxon>
        <taxon>Formicoidea</taxon>
        <taxon>Formicidae</taxon>
        <taxon>Dorylinae</taxon>
        <taxon>Ooceraea</taxon>
    </lineage>
</organism>
<accession>A0A026X336</accession>
<evidence type="ECO:0000313" key="4">
    <source>
        <dbReference type="Proteomes" id="UP000053097"/>
    </source>
</evidence>